<name>A0ABP7RE12_9PSEU</name>
<dbReference type="Proteomes" id="UP001501747">
    <property type="component" value="Unassembled WGS sequence"/>
</dbReference>
<evidence type="ECO:0000313" key="2">
    <source>
        <dbReference type="EMBL" id="GAA3996114.1"/>
    </source>
</evidence>
<reference evidence="3" key="1">
    <citation type="journal article" date="2019" name="Int. J. Syst. Evol. Microbiol.">
        <title>The Global Catalogue of Microorganisms (GCM) 10K type strain sequencing project: providing services to taxonomists for standard genome sequencing and annotation.</title>
        <authorList>
            <consortium name="The Broad Institute Genomics Platform"/>
            <consortium name="The Broad Institute Genome Sequencing Center for Infectious Disease"/>
            <person name="Wu L."/>
            <person name="Ma J."/>
        </authorList>
    </citation>
    <scope>NUCLEOTIDE SEQUENCE [LARGE SCALE GENOMIC DNA]</scope>
    <source>
        <strain evidence="3">JCM 17342</strain>
    </source>
</reference>
<dbReference type="EMBL" id="BAABAL010000005">
    <property type="protein sequence ID" value="GAA3996114.1"/>
    <property type="molecule type" value="Genomic_DNA"/>
</dbReference>
<sequence>MVERDEQLDHRRGAERFVRVPLDREPVALAVVDGDRRGHVRLGGFERFGEGRGRETGDEGGGDKEDREDNGAAHAEKIVQSAQKG</sequence>
<evidence type="ECO:0000313" key="3">
    <source>
        <dbReference type="Proteomes" id="UP001501747"/>
    </source>
</evidence>
<protein>
    <submittedName>
        <fullName evidence="2">Uncharacterized protein</fullName>
    </submittedName>
</protein>
<organism evidence="2 3">
    <name type="scientific">Allokutzneria multivorans</name>
    <dbReference type="NCBI Taxonomy" id="1142134"/>
    <lineage>
        <taxon>Bacteria</taxon>
        <taxon>Bacillati</taxon>
        <taxon>Actinomycetota</taxon>
        <taxon>Actinomycetes</taxon>
        <taxon>Pseudonocardiales</taxon>
        <taxon>Pseudonocardiaceae</taxon>
        <taxon>Allokutzneria</taxon>
    </lineage>
</organism>
<feature type="region of interest" description="Disordered" evidence="1">
    <location>
        <begin position="45"/>
        <end position="85"/>
    </location>
</feature>
<proteinExistence type="predicted"/>
<evidence type="ECO:0000256" key="1">
    <source>
        <dbReference type="SAM" id="MobiDB-lite"/>
    </source>
</evidence>
<feature type="compositionally biased region" description="Basic and acidic residues" evidence="1">
    <location>
        <begin position="47"/>
        <end position="77"/>
    </location>
</feature>
<keyword evidence="3" id="KW-1185">Reference proteome</keyword>
<gene>
    <name evidence="2" type="ORF">GCM10022247_15080</name>
</gene>
<accession>A0ABP7RE12</accession>
<comment type="caution">
    <text evidence="2">The sequence shown here is derived from an EMBL/GenBank/DDBJ whole genome shotgun (WGS) entry which is preliminary data.</text>
</comment>